<evidence type="ECO:0000256" key="2">
    <source>
        <dbReference type="ARBA" id="ARBA00022679"/>
    </source>
</evidence>
<dbReference type="RefSeq" id="WP_066540034.1">
    <property type="nucleotide sequence ID" value="NZ_JHUK01000002.1"/>
</dbReference>
<dbReference type="Gene3D" id="3.40.50.150">
    <property type="entry name" value="Vaccinia Virus protein VP39"/>
    <property type="match status" value="1"/>
</dbReference>
<dbReference type="OrthoDB" id="9803017at2"/>
<dbReference type="SUPFAM" id="SSF53335">
    <property type="entry name" value="S-adenosyl-L-methionine-dependent methyltransferases"/>
    <property type="match status" value="1"/>
</dbReference>
<keyword evidence="2 3" id="KW-0808">Transferase</keyword>
<dbReference type="GO" id="GO:0003676">
    <property type="term" value="F:nucleic acid binding"/>
    <property type="evidence" value="ECO:0007669"/>
    <property type="project" value="InterPro"/>
</dbReference>
<keyword evidence="1 3" id="KW-0489">Methyltransferase</keyword>
<dbReference type="InterPro" id="IPR029063">
    <property type="entry name" value="SAM-dependent_MTases_sf"/>
</dbReference>
<dbReference type="InterPro" id="IPR002052">
    <property type="entry name" value="DNA_methylase_N6_adenine_CS"/>
</dbReference>
<sequence length="183" mass="21494">MIRIISGKYKGFKLDLVPSIKTKSSSHLVRKALFDTIGGFIKETILLDLFAGTGSYGFEAISRDAKKVYLVDNSFIAFKTIHKNKKKLNLSNEKVIIFYSDAFRILKKFIQKKKRFDIVVLDPPYFSDYHVRLFQELDKITYSRSIVVYEMHHKTNFLLDNDIFSLIKTKKYGIKKLNFYKRK</sequence>
<keyword evidence="6" id="KW-1185">Reference proteome</keyword>
<organism evidence="3 5">
    <name type="scientific">Candidatus Phytoplasma oryzae</name>
    <dbReference type="NCBI Taxonomy" id="203274"/>
    <lineage>
        <taxon>Bacteria</taxon>
        <taxon>Bacillati</taxon>
        <taxon>Mycoplasmatota</taxon>
        <taxon>Mollicutes</taxon>
        <taxon>Acholeplasmatales</taxon>
        <taxon>Acholeplasmataceae</taxon>
        <taxon>Candidatus Phytoplasma</taxon>
        <taxon>16SrXI (Rice yellow dwarf group)</taxon>
    </lineage>
</organism>
<gene>
    <name evidence="3" type="ORF">AXA84_0131</name>
    <name evidence="4" type="ORF">DH96_00950</name>
</gene>
<dbReference type="CDD" id="cd02440">
    <property type="entry name" value="AdoMet_MTases"/>
    <property type="match status" value="1"/>
</dbReference>
<evidence type="ECO:0000313" key="4">
    <source>
        <dbReference type="EMBL" id="RAM57872.1"/>
    </source>
</evidence>
<accession>A0A139JQQ5</accession>
<dbReference type="AlphaFoldDB" id="A0A139JQQ5"/>
<dbReference type="Pfam" id="PF03602">
    <property type="entry name" value="Cons_hypoth95"/>
    <property type="match status" value="1"/>
</dbReference>
<dbReference type="EMBL" id="JHUK01000002">
    <property type="protein sequence ID" value="RAM57872.1"/>
    <property type="molecule type" value="Genomic_DNA"/>
</dbReference>
<evidence type="ECO:0000313" key="5">
    <source>
        <dbReference type="Proteomes" id="UP000070069"/>
    </source>
</evidence>
<dbReference type="Proteomes" id="UP000249343">
    <property type="component" value="Unassembled WGS sequence"/>
</dbReference>
<proteinExistence type="predicted"/>
<dbReference type="PANTHER" id="PTHR43542:SF1">
    <property type="entry name" value="METHYLTRANSFERASE"/>
    <property type="match status" value="1"/>
</dbReference>
<dbReference type="PATRIC" id="fig|203274.3.peg.236"/>
<reference evidence="3 5" key="2">
    <citation type="submission" date="2016-02" db="EMBL/GenBank/DDBJ databases">
        <title>A draft genome sequence of Candidatus Phytoplasma oryzae strain Mbita1, the causative agent of Napier Grass stunt disease in Kenya.</title>
        <authorList>
            <person name="Fischer A."/>
            <person name="Santa-Cruz I."/>
            <person name="Wambua L."/>
            <person name="Olds C."/>
            <person name="Midega C."/>
            <person name="Dickinson M."/>
            <person name="Kawicha P."/>
            <person name="Khan Z."/>
            <person name="Masiga D."/>
            <person name="Jores J."/>
            <person name="Bernd S."/>
        </authorList>
    </citation>
    <scope>NUCLEOTIDE SEQUENCE [LARGE SCALE GENOMIC DNA]</scope>
    <source>
        <strain evidence="3">Mbita1</strain>
    </source>
</reference>
<dbReference type="InterPro" id="IPR004398">
    <property type="entry name" value="RNA_MeTrfase_RsmD"/>
</dbReference>
<dbReference type="EC" id="2.1.1.-" evidence="3"/>
<comment type="caution">
    <text evidence="3">The sequence shown here is derived from an EMBL/GenBank/DDBJ whole genome shotgun (WGS) entry which is preliminary data.</text>
</comment>
<dbReference type="NCBIfam" id="TIGR00095">
    <property type="entry name" value="16S rRNA (guanine(966)-N(2))-methyltransferase RsmD"/>
    <property type="match status" value="1"/>
</dbReference>
<name>A0A139JQQ5_9MOLU</name>
<evidence type="ECO:0000256" key="1">
    <source>
        <dbReference type="ARBA" id="ARBA00022603"/>
    </source>
</evidence>
<dbReference type="PIRSF" id="PIRSF004553">
    <property type="entry name" value="CHP00095"/>
    <property type="match status" value="1"/>
</dbReference>
<dbReference type="Proteomes" id="UP000070069">
    <property type="component" value="Unassembled WGS sequence"/>
</dbReference>
<evidence type="ECO:0000313" key="3">
    <source>
        <dbReference type="EMBL" id="KXT29317.1"/>
    </source>
</evidence>
<dbReference type="PANTHER" id="PTHR43542">
    <property type="entry name" value="METHYLTRANSFERASE"/>
    <property type="match status" value="1"/>
</dbReference>
<dbReference type="EMBL" id="LTBM01000002">
    <property type="protein sequence ID" value="KXT29317.1"/>
    <property type="molecule type" value="Genomic_DNA"/>
</dbReference>
<dbReference type="GO" id="GO:0008168">
    <property type="term" value="F:methyltransferase activity"/>
    <property type="evidence" value="ECO:0007669"/>
    <property type="project" value="UniProtKB-KW"/>
</dbReference>
<dbReference type="PROSITE" id="PS00092">
    <property type="entry name" value="N6_MTASE"/>
    <property type="match status" value="1"/>
</dbReference>
<evidence type="ECO:0000313" key="6">
    <source>
        <dbReference type="Proteomes" id="UP000249343"/>
    </source>
</evidence>
<dbReference type="GO" id="GO:0031167">
    <property type="term" value="P:rRNA methylation"/>
    <property type="evidence" value="ECO:0007669"/>
    <property type="project" value="InterPro"/>
</dbReference>
<reference evidence="4 6" key="1">
    <citation type="submission" date="2014-04" db="EMBL/GenBank/DDBJ databases">
        <title>Genome study of Napier grass stunt phytoplasma.</title>
        <authorList>
            <person name="Kawicha P."/>
            <person name="Dickinson M."/>
            <person name="Hodgetts J."/>
        </authorList>
    </citation>
    <scope>NUCLEOTIDE SEQUENCE [LARGE SCALE GENOMIC DNA]</scope>
    <source>
        <strain evidence="4 6">NGS-S10</strain>
    </source>
</reference>
<protein>
    <submittedName>
        <fullName evidence="4">N-6 DNA methylase</fullName>
    </submittedName>
    <submittedName>
        <fullName evidence="3">RNA methyltransferase, RsmD family</fullName>
        <ecNumber evidence="3">2.1.1.-</ecNumber>
    </submittedName>
</protein>